<protein>
    <submittedName>
        <fullName evidence="1">Uncharacterized protein</fullName>
    </submittedName>
</protein>
<accession>A0A4U5LXA8</accession>
<proteinExistence type="predicted"/>
<gene>
    <name evidence="1" type="ORF">L596_028043</name>
</gene>
<evidence type="ECO:0000313" key="2">
    <source>
        <dbReference type="Proteomes" id="UP000298663"/>
    </source>
</evidence>
<dbReference type="EMBL" id="AZBU02000011">
    <property type="protein sequence ID" value="TKR60859.1"/>
    <property type="molecule type" value="Genomic_DNA"/>
</dbReference>
<organism evidence="1 2">
    <name type="scientific">Steinernema carpocapsae</name>
    <name type="common">Entomopathogenic nematode</name>
    <dbReference type="NCBI Taxonomy" id="34508"/>
    <lineage>
        <taxon>Eukaryota</taxon>
        <taxon>Metazoa</taxon>
        <taxon>Ecdysozoa</taxon>
        <taxon>Nematoda</taxon>
        <taxon>Chromadorea</taxon>
        <taxon>Rhabditida</taxon>
        <taxon>Tylenchina</taxon>
        <taxon>Panagrolaimomorpha</taxon>
        <taxon>Strongyloidoidea</taxon>
        <taxon>Steinernematidae</taxon>
        <taxon>Steinernema</taxon>
    </lineage>
</organism>
<evidence type="ECO:0000313" key="1">
    <source>
        <dbReference type="EMBL" id="TKR60859.1"/>
    </source>
</evidence>
<name>A0A4U5LXA8_STECR</name>
<reference evidence="1 2" key="2">
    <citation type="journal article" date="2019" name="G3 (Bethesda)">
        <title>Hybrid Assembly of the Genome of the Entomopathogenic Nematode Steinernema carpocapsae Identifies the X-Chromosome.</title>
        <authorList>
            <person name="Serra L."/>
            <person name="Macchietto M."/>
            <person name="Macias-Munoz A."/>
            <person name="McGill C.J."/>
            <person name="Rodriguez I.M."/>
            <person name="Rodriguez B."/>
            <person name="Murad R."/>
            <person name="Mortazavi A."/>
        </authorList>
    </citation>
    <scope>NUCLEOTIDE SEQUENCE [LARGE SCALE GENOMIC DNA]</scope>
    <source>
        <strain evidence="1 2">ALL</strain>
    </source>
</reference>
<keyword evidence="2" id="KW-1185">Reference proteome</keyword>
<dbReference type="Proteomes" id="UP000298663">
    <property type="component" value="Unassembled WGS sequence"/>
</dbReference>
<reference evidence="1 2" key="1">
    <citation type="journal article" date="2015" name="Genome Biol.">
        <title>Comparative genomics of Steinernema reveals deeply conserved gene regulatory networks.</title>
        <authorList>
            <person name="Dillman A.R."/>
            <person name="Macchietto M."/>
            <person name="Porter C.F."/>
            <person name="Rogers A."/>
            <person name="Williams B."/>
            <person name="Antoshechkin I."/>
            <person name="Lee M.M."/>
            <person name="Goodwin Z."/>
            <person name="Lu X."/>
            <person name="Lewis E.E."/>
            <person name="Goodrich-Blair H."/>
            <person name="Stock S.P."/>
            <person name="Adams B.J."/>
            <person name="Sternberg P.W."/>
            <person name="Mortazavi A."/>
        </authorList>
    </citation>
    <scope>NUCLEOTIDE SEQUENCE [LARGE SCALE GENOMIC DNA]</scope>
    <source>
        <strain evidence="1 2">ALL</strain>
    </source>
</reference>
<dbReference type="AlphaFoldDB" id="A0A4U5LXA8"/>
<sequence length="70" mass="8286">MGRRPFIGTRLAPKSSQAAPCSHFMRRNRVEEVALRSDALCRRKEKSPRHYPWNVRNRNRLSPLIRISRT</sequence>
<comment type="caution">
    <text evidence="1">The sequence shown here is derived from an EMBL/GenBank/DDBJ whole genome shotgun (WGS) entry which is preliminary data.</text>
</comment>